<keyword evidence="1" id="KW-0732">Signal</keyword>
<proteinExistence type="predicted"/>
<dbReference type="InterPro" id="IPR006311">
    <property type="entry name" value="TAT_signal"/>
</dbReference>
<dbReference type="AlphaFoldDB" id="A0A7Z0DH17"/>
<evidence type="ECO:0000313" key="3">
    <source>
        <dbReference type="Proteomes" id="UP000564496"/>
    </source>
</evidence>
<organism evidence="2 3">
    <name type="scientific">Nocardioides panzhihuensis</name>
    <dbReference type="NCBI Taxonomy" id="860243"/>
    <lineage>
        <taxon>Bacteria</taxon>
        <taxon>Bacillati</taxon>
        <taxon>Actinomycetota</taxon>
        <taxon>Actinomycetes</taxon>
        <taxon>Propionibacteriales</taxon>
        <taxon>Nocardioidaceae</taxon>
        <taxon>Nocardioides</taxon>
    </lineage>
</organism>
<evidence type="ECO:0000313" key="2">
    <source>
        <dbReference type="EMBL" id="NYI75445.1"/>
    </source>
</evidence>
<name>A0A7Z0DH17_9ACTN</name>
<dbReference type="Proteomes" id="UP000564496">
    <property type="component" value="Unassembled WGS sequence"/>
</dbReference>
<accession>A0A7Z0DH17</accession>
<comment type="caution">
    <text evidence="2">The sequence shown here is derived from an EMBL/GenBank/DDBJ whole genome shotgun (WGS) entry which is preliminary data.</text>
</comment>
<dbReference type="PROSITE" id="PS51318">
    <property type="entry name" value="TAT"/>
    <property type="match status" value="1"/>
</dbReference>
<reference evidence="2 3" key="1">
    <citation type="submission" date="2020-07" db="EMBL/GenBank/DDBJ databases">
        <title>Sequencing the genomes of 1000 actinobacteria strains.</title>
        <authorList>
            <person name="Klenk H.-P."/>
        </authorList>
    </citation>
    <scope>NUCLEOTIDE SEQUENCE [LARGE SCALE GENOMIC DNA]</scope>
    <source>
        <strain evidence="2 3">DSM 26487</strain>
    </source>
</reference>
<protein>
    <submittedName>
        <fullName evidence="2">Uncharacterized protein</fullName>
    </submittedName>
</protein>
<gene>
    <name evidence="2" type="ORF">BJ988_000093</name>
</gene>
<feature type="chain" id="PRO_5039129127" evidence="1">
    <location>
        <begin position="30"/>
        <end position="289"/>
    </location>
</feature>
<dbReference type="EMBL" id="JACBZR010000001">
    <property type="protein sequence ID" value="NYI75445.1"/>
    <property type="molecule type" value="Genomic_DNA"/>
</dbReference>
<evidence type="ECO:0000256" key="1">
    <source>
        <dbReference type="SAM" id="SignalP"/>
    </source>
</evidence>
<feature type="signal peptide" evidence="1">
    <location>
        <begin position="1"/>
        <end position="29"/>
    </location>
</feature>
<dbReference type="RefSeq" id="WP_179656171.1">
    <property type="nucleotide sequence ID" value="NZ_JACBZR010000001.1"/>
</dbReference>
<keyword evidence="3" id="KW-1185">Reference proteome</keyword>
<sequence>MKLMTRQRRSALVAIAGTALLAGSLTAIGAAGSPAAAAGTVNCTGSINGKAGGYIRKRGIKNSTVTSNYRSAATVAWSPRAWIEIGGSGDQTSWRTSYIVPSTDGTGRTVTIGGTNGQSVLSETKAAPLYRTNGTTVTGWSPKKVVSGPTREVYSVTTSGVVQQTKLSFTTAGTRLGTVTNLPVTLPSTTTVAGVWTTHNGVKYDLLYSINPSTSKLEQIVVPSDRPAGAKKYVVRSLGAGWRYMSVHNCFDADGMVAAKDIVLVNPTTERRCACARATASGTVPPSRP</sequence>